<accession>A0A839DR91</accession>
<keyword evidence="3" id="KW-0575">Peroxidase</keyword>
<dbReference type="InterPro" id="IPR024712">
    <property type="entry name" value="Catalase_clade2"/>
</dbReference>
<evidence type="ECO:0000256" key="8">
    <source>
        <dbReference type="ARBA" id="ARBA00023324"/>
    </source>
</evidence>
<dbReference type="Gene3D" id="3.40.50.880">
    <property type="match status" value="1"/>
</dbReference>
<evidence type="ECO:0000256" key="7">
    <source>
        <dbReference type="ARBA" id="ARBA00023004"/>
    </source>
</evidence>
<dbReference type="EMBL" id="JACGWZ010000001">
    <property type="protein sequence ID" value="MBA8824034.1"/>
    <property type="molecule type" value="Genomic_DNA"/>
</dbReference>
<sequence length="111" mass="11814">MLNAAMRAVVVPGTGESVQNLSADGYSVHFVTEAYKHFKPVAASQEGVAMLQRAGVNGVRRADDSQSVANDHGVITAVSNEGSLPSEFFEEFASTLAGHRVWDRDTSHVPA</sequence>
<evidence type="ECO:0000256" key="2">
    <source>
        <dbReference type="ARBA" id="ARBA00012314"/>
    </source>
</evidence>
<organism evidence="10 11">
    <name type="scientific">Halosaccharopolyspora lacisalsi</name>
    <dbReference type="NCBI Taxonomy" id="1000566"/>
    <lineage>
        <taxon>Bacteria</taxon>
        <taxon>Bacillati</taxon>
        <taxon>Actinomycetota</taxon>
        <taxon>Actinomycetes</taxon>
        <taxon>Pseudonocardiales</taxon>
        <taxon>Pseudonocardiaceae</taxon>
        <taxon>Halosaccharopolyspora</taxon>
    </lineage>
</organism>
<keyword evidence="11" id="KW-1185">Reference proteome</keyword>
<evidence type="ECO:0000256" key="6">
    <source>
        <dbReference type="ARBA" id="ARBA00023002"/>
    </source>
</evidence>
<dbReference type="PANTHER" id="PTHR42821:SF1">
    <property type="entry name" value="CATALASE-B"/>
    <property type="match status" value="1"/>
</dbReference>
<dbReference type="RefSeq" id="WP_182543207.1">
    <property type="nucleotide sequence ID" value="NZ_JACGWZ010000001.1"/>
</dbReference>
<dbReference type="GO" id="GO:0046872">
    <property type="term" value="F:metal ion binding"/>
    <property type="evidence" value="ECO:0007669"/>
    <property type="project" value="UniProtKB-KW"/>
</dbReference>
<dbReference type="GO" id="GO:0006979">
    <property type="term" value="P:response to oxidative stress"/>
    <property type="evidence" value="ECO:0007669"/>
    <property type="project" value="InterPro"/>
</dbReference>
<comment type="caution">
    <text evidence="10">The sequence shown here is derived from an EMBL/GenBank/DDBJ whole genome shotgun (WGS) entry which is preliminary data.</text>
</comment>
<dbReference type="Proteomes" id="UP000569329">
    <property type="component" value="Unassembled WGS sequence"/>
</dbReference>
<proteinExistence type="predicted"/>
<dbReference type="InterPro" id="IPR029062">
    <property type="entry name" value="Class_I_gatase-like"/>
</dbReference>
<dbReference type="GO" id="GO:0004096">
    <property type="term" value="F:catalase activity"/>
    <property type="evidence" value="ECO:0007669"/>
    <property type="project" value="UniProtKB-EC"/>
</dbReference>
<keyword evidence="4" id="KW-0349">Heme</keyword>
<dbReference type="GO" id="GO:0005829">
    <property type="term" value="C:cytosol"/>
    <property type="evidence" value="ECO:0007669"/>
    <property type="project" value="TreeGrafter"/>
</dbReference>
<keyword evidence="7" id="KW-0408">Iron</keyword>
<evidence type="ECO:0000256" key="4">
    <source>
        <dbReference type="ARBA" id="ARBA00022617"/>
    </source>
</evidence>
<dbReference type="Pfam" id="PF18011">
    <property type="entry name" value="Catalase_C"/>
    <property type="match status" value="1"/>
</dbReference>
<dbReference type="GO" id="GO:0042744">
    <property type="term" value="P:hydrogen peroxide catabolic process"/>
    <property type="evidence" value="ECO:0007669"/>
    <property type="project" value="UniProtKB-KW"/>
</dbReference>
<dbReference type="PANTHER" id="PTHR42821">
    <property type="entry name" value="CATALASE"/>
    <property type="match status" value="1"/>
</dbReference>
<dbReference type="EC" id="1.11.1.6" evidence="2"/>
<keyword evidence="5" id="KW-0479">Metal-binding</keyword>
<keyword evidence="6" id="KW-0560">Oxidoreductase</keyword>
<keyword evidence="8" id="KW-0376">Hydrogen peroxide</keyword>
<evidence type="ECO:0000256" key="5">
    <source>
        <dbReference type="ARBA" id="ARBA00022723"/>
    </source>
</evidence>
<name>A0A839DR91_9PSEU</name>
<evidence type="ECO:0000256" key="3">
    <source>
        <dbReference type="ARBA" id="ARBA00022559"/>
    </source>
</evidence>
<evidence type="ECO:0000259" key="9">
    <source>
        <dbReference type="Pfam" id="PF18011"/>
    </source>
</evidence>
<comment type="cofactor">
    <cofactor evidence="1">
        <name>heme</name>
        <dbReference type="ChEBI" id="CHEBI:30413"/>
    </cofactor>
</comment>
<dbReference type="SUPFAM" id="SSF52317">
    <property type="entry name" value="Class I glutamine amidotransferase-like"/>
    <property type="match status" value="1"/>
</dbReference>
<dbReference type="InterPro" id="IPR041399">
    <property type="entry name" value="Catalase_large_C"/>
</dbReference>
<evidence type="ECO:0000313" key="11">
    <source>
        <dbReference type="Proteomes" id="UP000569329"/>
    </source>
</evidence>
<reference evidence="10 11" key="1">
    <citation type="submission" date="2020-07" db="EMBL/GenBank/DDBJ databases">
        <title>Sequencing the genomes of 1000 actinobacteria strains.</title>
        <authorList>
            <person name="Klenk H.-P."/>
        </authorList>
    </citation>
    <scope>NUCLEOTIDE SEQUENCE [LARGE SCALE GENOMIC DNA]</scope>
    <source>
        <strain evidence="10 11">DSM 45975</strain>
    </source>
</reference>
<dbReference type="GO" id="GO:0020037">
    <property type="term" value="F:heme binding"/>
    <property type="evidence" value="ECO:0007669"/>
    <property type="project" value="InterPro"/>
</dbReference>
<gene>
    <name evidence="10" type="ORF">FHX42_001363</name>
</gene>
<evidence type="ECO:0000313" key="10">
    <source>
        <dbReference type="EMBL" id="MBA8824034.1"/>
    </source>
</evidence>
<evidence type="ECO:0000256" key="1">
    <source>
        <dbReference type="ARBA" id="ARBA00001971"/>
    </source>
</evidence>
<protein>
    <recommendedName>
        <fullName evidence="2">catalase</fullName>
        <ecNumber evidence="2">1.11.1.6</ecNumber>
    </recommendedName>
</protein>
<feature type="domain" description="Large catalase C-terminal" evidence="9">
    <location>
        <begin position="16"/>
        <end position="104"/>
    </location>
</feature>
<dbReference type="AlphaFoldDB" id="A0A839DR91"/>